<dbReference type="Proteomes" id="UP000515121">
    <property type="component" value="Unplaced"/>
</dbReference>
<dbReference type="GeneID" id="111276250"/>
<feature type="coiled-coil region" evidence="1">
    <location>
        <begin position="62"/>
        <end position="89"/>
    </location>
</feature>
<organism evidence="2 3">
    <name type="scientific">Durio zibethinus</name>
    <name type="common">Durian</name>
    <dbReference type="NCBI Taxonomy" id="66656"/>
    <lineage>
        <taxon>Eukaryota</taxon>
        <taxon>Viridiplantae</taxon>
        <taxon>Streptophyta</taxon>
        <taxon>Embryophyta</taxon>
        <taxon>Tracheophyta</taxon>
        <taxon>Spermatophyta</taxon>
        <taxon>Magnoliopsida</taxon>
        <taxon>eudicotyledons</taxon>
        <taxon>Gunneridae</taxon>
        <taxon>Pentapetalae</taxon>
        <taxon>rosids</taxon>
        <taxon>malvids</taxon>
        <taxon>Malvales</taxon>
        <taxon>Malvaceae</taxon>
        <taxon>Helicteroideae</taxon>
        <taxon>Durio</taxon>
    </lineage>
</organism>
<accession>A0A6P5WPF8</accession>
<dbReference type="AlphaFoldDB" id="A0A6P5WPF8"/>
<dbReference type="RefSeq" id="XP_022717753.1">
    <property type="nucleotide sequence ID" value="XM_022862018.1"/>
</dbReference>
<reference evidence="3" key="1">
    <citation type="submission" date="2025-08" db="UniProtKB">
        <authorList>
            <consortium name="RefSeq"/>
        </authorList>
    </citation>
    <scope>IDENTIFICATION</scope>
    <source>
        <tissue evidence="3">Fruit stalk</tissue>
    </source>
</reference>
<proteinExistence type="predicted"/>
<sequence>MKSIAEAARKGGSDQVELEWDSYDKIKQEIAFEQLQWATEKAKGKEMAKVRTATAKAERISRIAQKRKKQEEKEKARELKRKMQEISKKDEKVADSQELKLKQRLTMRQVACEGLVLIELLLVVSAYNKSLVSVKSINSHVSIQGDTAHIPTLEKLNIELIKKENMQSEVSLAEQIKVAKSRRAESISTKVLDESINIGSVPIGYVYT</sequence>
<evidence type="ECO:0000313" key="3">
    <source>
        <dbReference type="RefSeq" id="XP_022717753.1"/>
    </source>
</evidence>
<keyword evidence="2" id="KW-1185">Reference proteome</keyword>
<evidence type="ECO:0000256" key="1">
    <source>
        <dbReference type="SAM" id="Coils"/>
    </source>
</evidence>
<protein>
    <submittedName>
        <fullName evidence="3">Uncharacterized protein LOC111276250</fullName>
    </submittedName>
</protein>
<evidence type="ECO:0000313" key="2">
    <source>
        <dbReference type="Proteomes" id="UP000515121"/>
    </source>
</evidence>
<dbReference type="PANTHER" id="PTHR34199:SF1">
    <property type="entry name" value="HISTONE-LYSINE N-METHYLTRANSFERASE, H3 LYSINE-79 SPECIFIC-LIKE PROTEIN"/>
    <property type="match status" value="1"/>
</dbReference>
<dbReference type="KEGG" id="dzi:111276250"/>
<dbReference type="PANTHER" id="PTHR34199">
    <property type="entry name" value="NUMOD3 MOTIF FAMILY PROTEIN, EXPRESSED"/>
    <property type="match status" value="1"/>
</dbReference>
<keyword evidence="1" id="KW-0175">Coiled coil</keyword>
<gene>
    <name evidence="3" type="primary">LOC111276250</name>
</gene>
<dbReference type="OrthoDB" id="6013at2759"/>
<name>A0A6P5WPF8_DURZI</name>